<dbReference type="Gene3D" id="3.40.50.2300">
    <property type="match status" value="1"/>
</dbReference>
<dbReference type="Pfam" id="PF00196">
    <property type="entry name" value="GerE"/>
    <property type="match status" value="1"/>
</dbReference>
<dbReference type="InterPro" id="IPR001789">
    <property type="entry name" value="Sig_transdc_resp-reg_receiver"/>
</dbReference>
<comment type="caution">
    <text evidence="6">The sequence shown here is derived from an EMBL/GenBank/DDBJ whole genome shotgun (WGS) entry which is preliminary data.</text>
</comment>
<sequence length="211" mass="23622">MKKLRLVFADDHPLVLAGIRDFFANDIRFDITACVTTPTELIEHIIKEKPDVAITDLSMPGDTRHNDGLALIAYLANHFPQTQILVVTMMSNPLVIASLYKAGASGVVLKSDPPDTLKIALEALRLGRQYLHPSLMRQQPSADTTLASDLSRKEIEVLRRFIGGQSLKDIAYDLSRSIKTISNQKRSAMRKLNVSNDQELITFCTRHRLLD</sequence>
<dbReference type="InterPro" id="IPR058245">
    <property type="entry name" value="NreC/VraR/RcsB-like_REC"/>
</dbReference>
<dbReference type="SMART" id="SM00448">
    <property type="entry name" value="REC"/>
    <property type="match status" value="1"/>
</dbReference>
<dbReference type="RefSeq" id="WP_109062389.1">
    <property type="nucleotide sequence ID" value="NZ_QETA01000005.1"/>
</dbReference>
<dbReference type="Pfam" id="PF00072">
    <property type="entry name" value="Response_reg"/>
    <property type="match status" value="1"/>
</dbReference>
<dbReference type="SUPFAM" id="SSF52172">
    <property type="entry name" value="CheY-like"/>
    <property type="match status" value="1"/>
</dbReference>
<gene>
    <name evidence="6" type="ORF">DD235_12260</name>
</gene>
<dbReference type="InterPro" id="IPR039420">
    <property type="entry name" value="WalR-like"/>
</dbReference>
<dbReference type="SMART" id="SM00421">
    <property type="entry name" value="HTH_LUXR"/>
    <property type="match status" value="1"/>
</dbReference>
<organism evidence="6 7">
    <name type="scientific">Corticimicrobacter populi</name>
    <dbReference type="NCBI Taxonomy" id="2175229"/>
    <lineage>
        <taxon>Bacteria</taxon>
        <taxon>Pseudomonadati</taxon>
        <taxon>Pseudomonadota</taxon>
        <taxon>Betaproteobacteria</taxon>
        <taxon>Burkholderiales</taxon>
        <taxon>Alcaligenaceae</taxon>
        <taxon>Corticimicrobacter</taxon>
    </lineage>
</organism>
<evidence type="ECO:0000259" key="4">
    <source>
        <dbReference type="PROSITE" id="PS50043"/>
    </source>
</evidence>
<evidence type="ECO:0000313" key="7">
    <source>
        <dbReference type="Proteomes" id="UP000245212"/>
    </source>
</evidence>
<proteinExistence type="predicted"/>
<evidence type="ECO:0000259" key="5">
    <source>
        <dbReference type="PROSITE" id="PS50110"/>
    </source>
</evidence>
<reference evidence="7" key="1">
    <citation type="submission" date="2018-05" db="EMBL/GenBank/DDBJ databases">
        <authorList>
            <person name="Li Y."/>
        </authorList>
    </citation>
    <scope>NUCLEOTIDE SEQUENCE [LARGE SCALE GENOMIC DNA]</scope>
    <source>
        <strain evidence="7">3d-2-2</strain>
    </source>
</reference>
<dbReference type="GO" id="GO:0003677">
    <property type="term" value="F:DNA binding"/>
    <property type="evidence" value="ECO:0007669"/>
    <property type="project" value="UniProtKB-KW"/>
</dbReference>
<accession>A0A2V1JVC2</accession>
<keyword evidence="7" id="KW-1185">Reference proteome</keyword>
<dbReference type="InterPro" id="IPR000792">
    <property type="entry name" value="Tscrpt_reg_LuxR_C"/>
</dbReference>
<evidence type="ECO:0000313" key="6">
    <source>
        <dbReference type="EMBL" id="PWF22150.1"/>
    </source>
</evidence>
<feature type="domain" description="Response regulatory" evidence="5">
    <location>
        <begin position="5"/>
        <end position="125"/>
    </location>
</feature>
<feature type="domain" description="HTH luxR-type" evidence="4">
    <location>
        <begin position="143"/>
        <end position="208"/>
    </location>
</feature>
<dbReference type="GO" id="GO:0000160">
    <property type="term" value="P:phosphorelay signal transduction system"/>
    <property type="evidence" value="ECO:0007669"/>
    <property type="project" value="InterPro"/>
</dbReference>
<dbReference type="SUPFAM" id="SSF46894">
    <property type="entry name" value="C-terminal effector domain of the bipartite response regulators"/>
    <property type="match status" value="1"/>
</dbReference>
<dbReference type="GO" id="GO:0006355">
    <property type="term" value="P:regulation of DNA-templated transcription"/>
    <property type="evidence" value="ECO:0007669"/>
    <property type="project" value="InterPro"/>
</dbReference>
<dbReference type="PRINTS" id="PR00038">
    <property type="entry name" value="HTHLUXR"/>
</dbReference>
<evidence type="ECO:0000256" key="2">
    <source>
        <dbReference type="ARBA" id="ARBA00023125"/>
    </source>
</evidence>
<dbReference type="PROSITE" id="PS50110">
    <property type="entry name" value="RESPONSE_REGULATORY"/>
    <property type="match status" value="1"/>
</dbReference>
<keyword evidence="2 6" id="KW-0238">DNA-binding</keyword>
<dbReference type="InterPro" id="IPR011006">
    <property type="entry name" value="CheY-like_superfamily"/>
</dbReference>
<keyword evidence="1 3" id="KW-0597">Phosphoprotein</keyword>
<dbReference type="CDD" id="cd06170">
    <property type="entry name" value="LuxR_C_like"/>
    <property type="match status" value="1"/>
</dbReference>
<evidence type="ECO:0000256" key="3">
    <source>
        <dbReference type="PROSITE-ProRule" id="PRU00169"/>
    </source>
</evidence>
<evidence type="ECO:0000256" key="1">
    <source>
        <dbReference type="ARBA" id="ARBA00022553"/>
    </source>
</evidence>
<protein>
    <submittedName>
        <fullName evidence="6">DNA-binding response regulator</fullName>
    </submittedName>
</protein>
<dbReference type="AlphaFoldDB" id="A0A2V1JVC2"/>
<feature type="modified residue" description="4-aspartylphosphate" evidence="3">
    <location>
        <position position="56"/>
    </location>
</feature>
<dbReference type="Proteomes" id="UP000245212">
    <property type="component" value="Unassembled WGS sequence"/>
</dbReference>
<dbReference type="PANTHER" id="PTHR43214">
    <property type="entry name" value="TWO-COMPONENT RESPONSE REGULATOR"/>
    <property type="match status" value="1"/>
</dbReference>
<dbReference type="PROSITE" id="PS50043">
    <property type="entry name" value="HTH_LUXR_2"/>
    <property type="match status" value="1"/>
</dbReference>
<name>A0A2V1JVC2_9BURK</name>
<dbReference type="PANTHER" id="PTHR43214:SF17">
    <property type="entry name" value="TRANSCRIPTIONAL REGULATORY PROTEIN RCSB"/>
    <property type="match status" value="1"/>
</dbReference>
<dbReference type="CDD" id="cd17535">
    <property type="entry name" value="REC_NarL-like"/>
    <property type="match status" value="1"/>
</dbReference>
<dbReference type="InterPro" id="IPR016032">
    <property type="entry name" value="Sig_transdc_resp-reg_C-effctor"/>
</dbReference>
<dbReference type="EMBL" id="QETA01000005">
    <property type="protein sequence ID" value="PWF22150.1"/>
    <property type="molecule type" value="Genomic_DNA"/>
</dbReference>